<evidence type="ECO:0000313" key="10">
    <source>
        <dbReference type="Proteomes" id="UP001168883"/>
    </source>
</evidence>
<proteinExistence type="inferred from homology"/>
<feature type="domain" description="UDP-glucose/GDP-mannose dehydrogenase C-terminal" evidence="8">
    <location>
        <begin position="313"/>
        <end position="415"/>
    </location>
</feature>
<evidence type="ECO:0000256" key="1">
    <source>
        <dbReference type="ARBA" id="ARBA00004701"/>
    </source>
</evidence>
<dbReference type="InterPro" id="IPR017476">
    <property type="entry name" value="UDP-Glc/GDP-Man"/>
</dbReference>
<dbReference type="InterPro" id="IPR028357">
    <property type="entry name" value="UDPglc_DH_bac"/>
</dbReference>
<dbReference type="Pfam" id="PF03720">
    <property type="entry name" value="UDPG_MGDP_dh_C"/>
    <property type="match status" value="1"/>
</dbReference>
<dbReference type="EC" id="1.1.1.22" evidence="3 7"/>
<dbReference type="NCBIfam" id="TIGR03026">
    <property type="entry name" value="NDP-sugDHase"/>
    <property type="match status" value="1"/>
</dbReference>
<dbReference type="InterPro" id="IPR014027">
    <property type="entry name" value="UDP-Glc/GDP-Man_DH_C"/>
</dbReference>
<keyword evidence="4 7" id="KW-0560">Oxidoreductase</keyword>
<keyword evidence="5 7" id="KW-0520">NAD</keyword>
<dbReference type="Pfam" id="PF03721">
    <property type="entry name" value="UDPG_MGDP_dh_N"/>
    <property type="match status" value="1"/>
</dbReference>
<dbReference type="InterPro" id="IPR014026">
    <property type="entry name" value="UDP-Glc/GDP-Man_DH_dimer"/>
</dbReference>
<dbReference type="PANTHER" id="PTHR43750">
    <property type="entry name" value="UDP-GLUCOSE 6-DEHYDROGENASE TUAD"/>
    <property type="match status" value="1"/>
</dbReference>
<dbReference type="RefSeq" id="WP_025851208.1">
    <property type="nucleotide sequence ID" value="NZ_JARLKN010000115.1"/>
</dbReference>
<evidence type="ECO:0000259" key="8">
    <source>
        <dbReference type="SMART" id="SM00984"/>
    </source>
</evidence>
<sequence>MNIAVIGAGYVGLISSVCYAEIGHQVVGLDLDPDKIQKLNRFVSPIYEPGLEELLEKHITGGRLKFTDSYEEAIPMADVIVIAVGTPSQANGMADISFVEGAALSSIPYLKKQAVLVIKSTVPVGTGDHVEALIRDRISPDYGIEVVSNPEFLREGTAIYDTFHGDRIVIGANRDSAGETVRRLHEPLGIPIVMTDRRSSEMIKYASNAFLATKISFINEIANLCEMLDANVENVSEGMGLDKRIGNQFLKAGIGYGGSCFPKDTNALIQIAGNMQYDFELLRSVVKVNEKQQTGILRKAKAYYGSLQGLKFAVLGLAFKPNTDDMREAPSIRVIEQLVNEEAEVVAYDPVAMDKAPQWLHPATQYAGSWEEAIQDADGVFLLTDWEEFKQIDLRKLRSLMKRPAMFDGRNCFKLSAAESAGLDYVSVGRPAVRKTVQPVG</sequence>
<dbReference type="SUPFAM" id="SSF51735">
    <property type="entry name" value="NAD(P)-binding Rossmann-fold domains"/>
    <property type="match status" value="1"/>
</dbReference>
<evidence type="ECO:0000313" key="9">
    <source>
        <dbReference type="EMBL" id="MDO3675756.1"/>
    </source>
</evidence>
<dbReference type="EMBL" id="JAUMKJ010000002">
    <property type="protein sequence ID" value="MDO3675756.1"/>
    <property type="molecule type" value="Genomic_DNA"/>
</dbReference>
<comment type="similarity">
    <text evidence="2 7">Belongs to the UDP-glucose/GDP-mannose dehydrogenase family.</text>
</comment>
<reference evidence="9" key="1">
    <citation type="submission" date="2023-07" db="EMBL/GenBank/DDBJ databases">
        <authorList>
            <person name="Aktuganov G."/>
            <person name="Boyko T."/>
            <person name="Delegan Y."/>
            <person name="Galimzianova N."/>
            <person name="Gilvanova E."/>
            <person name="Korobov V."/>
            <person name="Kuzmina L."/>
            <person name="Melentiev A."/>
            <person name="Milman P."/>
            <person name="Ryabova A."/>
            <person name="Stupak E."/>
            <person name="Yasakov T."/>
            <person name="Zharikova N."/>
            <person name="Zhurenko E."/>
        </authorList>
    </citation>
    <scope>NUCLEOTIDE SEQUENCE</scope>
    <source>
        <strain evidence="9">IB-739</strain>
    </source>
</reference>
<dbReference type="GO" id="GO:0016491">
    <property type="term" value="F:oxidoreductase activity"/>
    <property type="evidence" value="ECO:0007669"/>
    <property type="project" value="UniProtKB-KW"/>
</dbReference>
<dbReference type="Gene3D" id="1.20.5.100">
    <property type="entry name" value="Cytochrome c1, transmembrane anchor, C-terminal"/>
    <property type="match status" value="1"/>
</dbReference>
<keyword evidence="10" id="KW-1185">Reference proteome</keyword>
<dbReference type="InterPro" id="IPR008927">
    <property type="entry name" value="6-PGluconate_DH-like_C_sf"/>
</dbReference>
<gene>
    <name evidence="9" type="ORF">Q3C12_01995</name>
</gene>
<dbReference type="SMART" id="SM00984">
    <property type="entry name" value="UDPG_MGDP_dh_C"/>
    <property type="match status" value="1"/>
</dbReference>
<organism evidence="9 10">
    <name type="scientific">Paenibacillus ehimensis</name>
    <dbReference type="NCBI Taxonomy" id="79264"/>
    <lineage>
        <taxon>Bacteria</taxon>
        <taxon>Bacillati</taxon>
        <taxon>Bacillota</taxon>
        <taxon>Bacilli</taxon>
        <taxon>Bacillales</taxon>
        <taxon>Paenibacillaceae</taxon>
        <taxon>Paenibacillus</taxon>
    </lineage>
</organism>
<comment type="catalytic activity">
    <reaction evidence="6 7">
        <text>UDP-alpha-D-glucose + 2 NAD(+) + H2O = UDP-alpha-D-glucuronate + 2 NADH + 3 H(+)</text>
        <dbReference type="Rhea" id="RHEA:23596"/>
        <dbReference type="ChEBI" id="CHEBI:15377"/>
        <dbReference type="ChEBI" id="CHEBI:15378"/>
        <dbReference type="ChEBI" id="CHEBI:57540"/>
        <dbReference type="ChEBI" id="CHEBI:57945"/>
        <dbReference type="ChEBI" id="CHEBI:58052"/>
        <dbReference type="ChEBI" id="CHEBI:58885"/>
        <dbReference type="EC" id="1.1.1.22"/>
    </reaction>
</comment>
<accession>A0ABT8V7R7</accession>
<dbReference type="Gene3D" id="3.40.50.720">
    <property type="entry name" value="NAD(P)-binding Rossmann-like Domain"/>
    <property type="match status" value="2"/>
</dbReference>
<name>A0ABT8V7R7_9BACL</name>
<dbReference type="PANTHER" id="PTHR43750:SF3">
    <property type="entry name" value="UDP-GLUCOSE 6-DEHYDROGENASE TUAD"/>
    <property type="match status" value="1"/>
</dbReference>
<dbReference type="SUPFAM" id="SSF52413">
    <property type="entry name" value="UDP-glucose/GDP-mannose dehydrogenase C-terminal domain"/>
    <property type="match status" value="1"/>
</dbReference>
<dbReference type="PIRSF" id="PIRSF500134">
    <property type="entry name" value="UDPglc_DH_bac"/>
    <property type="match status" value="1"/>
</dbReference>
<dbReference type="PIRSF" id="PIRSF000124">
    <property type="entry name" value="UDPglc_GDPman_dh"/>
    <property type="match status" value="1"/>
</dbReference>
<dbReference type="InterPro" id="IPR036291">
    <property type="entry name" value="NAD(P)-bd_dom_sf"/>
</dbReference>
<dbReference type="Pfam" id="PF00984">
    <property type="entry name" value="UDPG_MGDP_dh"/>
    <property type="match status" value="1"/>
</dbReference>
<comment type="pathway">
    <text evidence="1">Nucleotide-sugar biosynthesis; UDP-alpha-D-glucuronate biosynthesis; UDP-alpha-D-glucuronate from UDP-alpha-D-glucose: step 1/1.</text>
</comment>
<dbReference type="InterPro" id="IPR036220">
    <property type="entry name" value="UDP-Glc/GDP-Man_DH_C_sf"/>
</dbReference>
<evidence type="ECO:0000256" key="2">
    <source>
        <dbReference type="ARBA" id="ARBA00006601"/>
    </source>
</evidence>
<dbReference type="SUPFAM" id="SSF48179">
    <property type="entry name" value="6-phosphogluconate dehydrogenase C-terminal domain-like"/>
    <property type="match status" value="1"/>
</dbReference>
<dbReference type="Proteomes" id="UP001168883">
    <property type="component" value="Unassembled WGS sequence"/>
</dbReference>
<dbReference type="InterPro" id="IPR001732">
    <property type="entry name" value="UDP-Glc/GDP-Man_DH_N"/>
</dbReference>
<evidence type="ECO:0000256" key="7">
    <source>
        <dbReference type="PIRNR" id="PIRNR000124"/>
    </source>
</evidence>
<protein>
    <recommendedName>
        <fullName evidence="3 7">UDP-glucose 6-dehydrogenase</fullName>
        <ecNumber evidence="3 7">1.1.1.22</ecNumber>
    </recommendedName>
</protein>
<evidence type="ECO:0000256" key="4">
    <source>
        <dbReference type="ARBA" id="ARBA00023002"/>
    </source>
</evidence>
<comment type="caution">
    <text evidence="9">The sequence shown here is derived from an EMBL/GenBank/DDBJ whole genome shotgun (WGS) entry which is preliminary data.</text>
</comment>
<evidence type="ECO:0000256" key="6">
    <source>
        <dbReference type="ARBA" id="ARBA00047473"/>
    </source>
</evidence>
<evidence type="ECO:0000256" key="3">
    <source>
        <dbReference type="ARBA" id="ARBA00012954"/>
    </source>
</evidence>
<evidence type="ECO:0000256" key="5">
    <source>
        <dbReference type="ARBA" id="ARBA00023027"/>
    </source>
</evidence>